<sequence length="119" mass="13649">MRFRRLHSKRFQHTFRHYSQQWRTWGACFVQVAWRRHCKRKQVAALWEAEKKLQEALAKGGETASTSLGAAIYASRFAANILHNLRRNASHGPKLLPPVVTTLLPQKPVEPDFSGDGLE</sequence>
<gene>
    <name evidence="1" type="ORF">L2E82_45969</name>
</gene>
<accession>A0ACB8ZUG1</accession>
<reference evidence="1 2" key="2">
    <citation type="journal article" date="2022" name="Mol. Ecol. Resour.">
        <title>The genomes of chicory, endive, great burdock and yacon provide insights into Asteraceae paleo-polyploidization history and plant inulin production.</title>
        <authorList>
            <person name="Fan W."/>
            <person name="Wang S."/>
            <person name="Wang H."/>
            <person name="Wang A."/>
            <person name="Jiang F."/>
            <person name="Liu H."/>
            <person name="Zhao H."/>
            <person name="Xu D."/>
            <person name="Zhang Y."/>
        </authorList>
    </citation>
    <scope>NUCLEOTIDE SEQUENCE [LARGE SCALE GENOMIC DNA]</scope>
    <source>
        <strain evidence="2">cv. Punajuju</strain>
        <tissue evidence="1">Leaves</tissue>
    </source>
</reference>
<comment type="caution">
    <text evidence="1">The sequence shown here is derived from an EMBL/GenBank/DDBJ whole genome shotgun (WGS) entry which is preliminary data.</text>
</comment>
<reference evidence="2" key="1">
    <citation type="journal article" date="2022" name="Mol. Ecol. Resour.">
        <title>The genomes of chicory, endive, great burdock and yacon provide insights into Asteraceae palaeo-polyploidization history and plant inulin production.</title>
        <authorList>
            <person name="Fan W."/>
            <person name="Wang S."/>
            <person name="Wang H."/>
            <person name="Wang A."/>
            <person name="Jiang F."/>
            <person name="Liu H."/>
            <person name="Zhao H."/>
            <person name="Xu D."/>
            <person name="Zhang Y."/>
        </authorList>
    </citation>
    <scope>NUCLEOTIDE SEQUENCE [LARGE SCALE GENOMIC DNA]</scope>
    <source>
        <strain evidence="2">cv. Punajuju</strain>
    </source>
</reference>
<evidence type="ECO:0000313" key="2">
    <source>
        <dbReference type="Proteomes" id="UP001055811"/>
    </source>
</evidence>
<evidence type="ECO:0000313" key="1">
    <source>
        <dbReference type="EMBL" id="KAI3701315.1"/>
    </source>
</evidence>
<dbReference type="Proteomes" id="UP001055811">
    <property type="component" value="Linkage Group LG08"/>
</dbReference>
<keyword evidence="2" id="KW-1185">Reference proteome</keyword>
<protein>
    <submittedName>
        <fullName evidence="1">Uncharacterized protein</fullName>
    </submittedName>
</protein>
<organism evidence="1 2">
    <name type="scientific">Cichorium intybus</name>
    <name type="common">Chicory</name>
    <dbReference type="NCBI Taxonomy" id="13427"/>
    <lineage>
        <taxon>Eukaryota</taxon>
        <taxon>Viridiplantae</taxon>
        <taxon>Streptophyta</taxon>
        <taxon>Embryophyta</taxon>
        <taxon>Tracheophyta</taxon>
        <taxon>Spermatophyta</taxon>
        <taxon>Magnoliopsida</taxon>
        <taxon>eudicotyledons</taxon>
        <taxon>Gunneridae</taxon>
        <taxon>Pentapetalae</taxon>
        <taxon>asterids</taxon>
        <taxon>campanulids</taxon>
        <taxon>Asterales</taxon>
        <taxon>Asteraceae</taxon>
        <taxon>Cichorioideae</taxon>
        <taxon>Cichorieae</taxon>
        <taxon>Cichoriinae</taxon>
        <taxon>Cichorium</taxon>
    </lineage>
</organism>
<proteinExistence type="predicted"/>
<name>A0ACB8ZUG1_CICIN</name>
<dbReference type="EMBL" id="CM042016">
    <property type="protein sequence ID" value="KAI3701315.1"/>
    <property type="molecule type" value="Genomic_DNA"/>
</dbReference>